<evidence type="ECO:0000256" key="3">
    <source>
        <dbReference type="ARBA" id="ARBA00022842"/>
    </source>
</evidence>
<dbReference type="Pfam" id="PF00702">
    <property type="entry name" value="Hydrolase"/>
    <property type="match status" value="1"/>
</dbReference>
<dbReference type="EMBL" id="FNDD01000034">
    <property type="protein sequence ID" value="SDH88439.1"/>
    <property type="molecule type" value="Genomic_DNA"/>
</dbReference>
<dbReference type="InterPro" id="IPR051400">
    <property type="entry name" value="HAD-like_hydrolase"/>
</dbReference>
<dbReference type="PANTHER" id="PTHR46470">
    <property type="entry name" value="N-ACYLNEURAMINATE-9-PHOSPHATASE"/>
    <property type="match status" value="1"/>
</dbReference>
<evidence type="ECO:0000256" key="2">
    <source>
        <dbReference type="ARBA" id="ARBA00022801"/>
    </source>
</evidence>
<proteinExistence type="predicted"/>
<reference evidence="4 5" key="1">
    <citation type="submission" date="2016-10" db="EMBL/GenBank/DDBJ databases">
        <authorList>
            <person name="de Groot N.N."/>
        </authorList>
    </citation>
    <scope>NUCLEOTIDE SEQUENCE [LARGE SCALE GENOMIC DNA]</scope>
    <source>
        <strain evidence="4 5">CGMCC 1.10228</strain>
    </source>
</reference>
<dbReference type="InterPro" id="IPR036412">
    <property type="entry name" value="HAD-like_sf"/>
</dbReference>
<dbReference type="SUPFAM" id="SSF56784">
    <property type="entry name" value="HAD-like"/>
    <property type="match status" value="1"/>
</dbReference>
<keyword evidence="5" id="KW-1185">Reference proteome</keyword>
<dbReference type="GO" id="GO:0016787">
    <property type="term" value="F:hydrolase activity"/>
    <property type="evidence" value="ECO:0007669"/>
    <property type="project" value="UniProtKB-KW"/>
</dbReference>
<name>A0A1G8G243_9VIBR</name>
<comment type="cofactor">
    <cofactor evidence="1">
        <name>Mg(2+)</name>
        <dbReference type="ChEBI" id="CHEBI:18420"/>
    </cofactor>
</comment>
<evidence type="ECO:0000256" key="1">
    <source>
        <dbReference type="ARBA" id="ARBA00001946"/>
    </source>
</evidence>
<dbReference type="GO" id="GO:0009231">
    <property type="term" value="P:riboflavin biosynthetic process"/>
    <property type="evidence" value="ECO:0007669"/>
    <property type="project" value="TreeGrafter"/>
</dbReference>
<evidence type="ECO:0000313" key="5">
    <source>
        <dbReference type="Proteomes" id="UP000198854"/>
    </source>
</evidence>
<dbReference type="Gene3D" id="1.20.120.1600">
    <property type="match status" value="1"/>
</dbReference>
<dbReference type="STRING" id="861298.SAMN04488136_13412"/>
<dbReference type="NCBIfam" id="NF008018">
    <property type="entry name" value="PRK10748.1"/>
    <property type="match status" value="1"/>
</dbReference>
<dbReference type="NCBIfam" id="TIGR01549">
    <property type="entry name" value="HAD-SF-IA-v1"/>
    <property type="match status" value="1"/>
</dbReference>
<keyword evidence="2 4" id="KW-0378">Hydrolase</keyword>
<accession>A0A1G8G243</accession>
<dbReference type="Proteomes" id="UP000198854">
    <property type="component" value="Unassembled WGS sequence"/>
</dbReference>
<protein>
    <submittedName>
        <fullName evidence="4">Putative hydrolase of the HAD superfamily</fullName>
    </submittedName>
</protein>
<dbReference type="InterPro" id="IPR023214">
    <property type="entry name" value="HAD_sf"/>
</dbReference>
<dbReference type="PANTHER" id="PTHR46470:SF4">
    <property type="entry name" value="5-AMINO-6-(5-PHOSPHO-D-RIBITYLAMINO)URACIL PHOSPHATASE YIGB"/>
    <property type="match status" value="1"/>
</dbReference>
<gene>
    <name evidence="4" type="ORF">SAMN04488136_13412</name>
</gene>
<dbReference type="SFLD" id="SFLDG01129">
    <property type="entry name" value="C1.5:_HAD__Beta-PGM__Phosphata"/>
    <property type="match status" value="1"/>
</dbReference>
<keyword evidence="3" id="KW-0460">Magnesium</keyword>
<dbReference type="Gene3D" id="3.40.50.1000">
    <property type="entry name" value="HAD superfamily/HAD-like"/>
    <property type="match status" value="1"/>
</dbReference>
<dbReference type="InterPro" id="IPR006439">
    <property type="entry name" value="HAD-SF_hydro_IA"/>
</dbReference>
<organism evidence="4 5">
    <name type="scientific">Vibrio xiamenensis</name>
    <dbReference type="NCBI Taxonomy" id="861298"/>
    <lineage>
        <taxon>Bacteria</taxon>
        <taxon>Pseudomonadati</taxon>
        <taxon>Pseudomonadota</taxon>
        <taxon>Gammaproteobacteria</taxon>
        <taxon>Vibrionales</taxon>
        <taxon>Vibrionaceae</taxon>
        <taxon>Vibrio</taxon>
    </lineage>
</organism>
<dbReference type="SFLD" id="SFLDS00003">
    <property type="entry name" value="Haloacid_Dehalogenase"/>
    <property type="match status" value="1"/>
</dbReference>
<dbReference type="RefSeq" id="WP_093278613.1">
    <property type="nucleotide sequence ID" value="NZ_FNDD01000034.1"/>
</dbReference>
<dbReference type="AlphaFoldDB" id="A0A1G8G243"/>
<sequence length="238" mass="27215">MQFYRQLNTIQAMTFDLDDTLYDNRPVIRRLERDIAAWLHSEHSATATRSASWWQQLKVELVTQRPELKHDVTKWRFEQIRQGLIQLGYREQKANDVAEQAIERVLQMRSDFSVPEQTHVVMAKLAKQLPLVGITNGNVDPDRIGLSEYFQVVLKAGPDGRSKPEADLFVKAQQHLGIASQHILHVGDHLRTDVLGAKNNGLMACWFNDQDLTLHSAHKARVLPDVEIARLDELLALV</sequence>
<evidence type="ECO:0000313" key="4">
    <source>
        <dbReference type="EMBL" id="SDH88439.1"/>
    </source>
</evidence>
<dbReference type="OrthoDB" id="367448at2"/>